<dbReference type="GO" id="GO:0003964">
    <property type="term" value="F:RNA-directed DNA polymerase activity"/>
    <property type="evidence" value="ECO:0007669"/>
    <property type="project" value="UniProtKB-KW"/>
</dbReference>
<accession>A0A225X0H6</accession>
<dbReference type="GO" id="GO:0015074">
    <property type="term" value="P:DNA integration"/>
    <property type="evidence" value="ECO:0007669"/>
    <property type="project" value="UniProtKB-KW"/>
</dbReference>
<evidence type="ECO:0000256" key="5">
    <source>
        <dbReference type="ARBA" id="ARBA00022842"/>
    </source>
</evidence>
<protein>
    <submittedName>
        <fullName evidence="10">Uncharacterized protein</fullName>
    </submittedName>
</protein>
<evidence type="ECO:0000256" key="1">
    <source>
        <dbReference type="ARBA" id="ARBA00022722"/>
    </source>
</evidence>
<keyword evidence="9" id="KW-0233">DNA recombination</keyword>
<dbReference type="InterPro" id="IPR012337">
    <property type="entry name" value="RNaseH-like_sf"/>
</dbReference>
<evidence type="ECO:0000256" key="7">
    <source>
        <dbReference type="ARBA" id="ARBA00022918"/>
    </source>
</evidence>
<evidence type="ECO:0000313" key="10">
    <source>
        <dbReference type="EMBL" id="OWZ22729.1"/>
    </source>
</evidence>
<keyword evidence="1" id="KW-0540">Nuclease</keyword>
<evidence type="ECO:0000313" key="11">
    <source>
        <dbReference type="Proteomes" id="UP000198211"/>
    </source>
</evidence>
<dbReference type="STRING" id="4795.A0A225X0H6"/>
<dbReference type="GO" id="GO:0003887">
    <property type="term" value="F:DNA-directed DNA polymerase activity"/>
    <property type="evidence" value="ECO:0007669"/>
    <property type="project" value="UniProtKB-KW"/>
</dbReference>
<keyword evidence="8" id="KW-0808">Transferase</keyword>
<dbReference type="GO" id="GO:0046872">
    <property type="term" value="F:metal ion binding"/>
    <property type="evidence" value="ECO:0007669"/>
    <property type="project" value="UniProtKB-KW"/>
</dbReference>
<gene>
    <name evidence="10" type="ORF">PHMEG_0002525</name>
</gene>
<dbReference type="EMBL" id="NBNE01000114">
    <property type="protein sequence ID" value="OWZ22729.1"/>
    <property type="molecule type" value="Genomic_DNA"/>
</dbReference>
<evidence type="ECO:0000256" key="8">
    <source>
        <dbReference type="ARBA" id="ARBA00022932"/>
    </source>
</evidence>
<keyword evidence="8" id="KW-0548">Nucleotidyltransferase</keyword>
<dbReference type="Gene3D" id="3.30.420.10">
    <property type="entry name" value="Ribonuclease H-like superfamily/Ribonuclease H"/>
    <property type="match status" value="1"/>
</dbReference>
<keyword evidence="5" id="KW-0460">Magnesium</keyword>
<dbReference type="GO" id="GO:0006310">
    <property type="term" value="P:DNA recombination"/>
    <property type="evidence" value="ECO:0007669"/>
    <property type="project" value="UniProtKB-KW"/>
</dbReference>
<dbReference type="Proteomes" id="UP000198211">
    <property type="component" value="Unassembled WGS sequence"/>
</dbReference>
<evidence type="ECO:0000256" key="9">
    <source>
        <dbReference type="ARBA" id="ARBA00023172"/>
    </source>
</evidence>
<dbReference type="SUPFAM" id="SSF53098">
    <property type="entry name" value="Ribonuclease H-like"/>
    <property type="match status" value="1"/>
</dbReference>
<keyword evidence="2" id="KW-0479">Metal-binding</keyword>
<dbReference type="OrthoDB" id="118622at2759"/>
<dbReference type="InterPro" id="IPR036397">
    <property type="entry name" value="RNaseH_sf"/>
</dbReference>
<keyword evidence="8" id="KW-0239">DNA-directed DNA polymerase</keyword>
<sequence>MTEVWLVIDVKAITQGVSVEHHTKIRSATSAMSKDMYEQSLIERKFALLGRGRRRLLSVGKFAERGMSVKPQCTSCVIWDKSKEVTSGKKVGKLWYTRRGHFNEDLLTKPPQATTGLPKTQRIIITLIGGYMKGKQTVTHFPSRLLMTTTRPLELVHTDVIDPKKSKSKGGAIYVLVFANNYSRYLVAYFLKKKSEVGNKFKTYLTMYENQ</sequence>
<organism evidence="10 11">
    <name type="scientific">Phytophthora megakarya</name>
    <dbReference type="NCBI Taxonomy" id="4795"/>
    <lineage>
        <taxon>Eukaryota</taxon>
        <taxon>Sar</taxon>
        <taxon>Stramenopiles</taxon>
        <taxon>Oomycota</taxon>
        <taxon>Peronosporomycetes</taxon>
        <taxon>Peronosporales</taxon>
        <taxon>Peronosporaceae</taxon>
        <taxon>Phytophthora</taxon>
    </lineage>
</organism>
<evidence type="ECO:0000256" key="4">
    <source>
        <dbReference type="ARBA" id="ARBA00022801"/>
    </source>
</evidence>
<dbReference type="PANTHER" id="PTHR42648:SF11">
    <property type="entry name" value="TRANSPOSON TY4-P GAG-POL POLYPROTEIN"/>
    <property type="match status" value="1"/>
</dbReference>
<keyword evidence="11" id="KW-1185">Reference proteome</keyword>
<dbReference type="GO" id="GO:0004519">
    <property type="term" value="F:endonuclease activity"/>
    <property type="evidence" value="ECO:0007669"/>
    <property type="project" value="UniProtKB-KW"/>
</dbReference>
<dbReference type="AlphaFoldDB" id="A0A225X0H6"/>
<proteinExistence type="predicted"/>
<evidence type="ECO:0000256" key="2">
    <source>
        <dbReference type="ARBA" id="ARBA00022723"/>
    </source>
</evidence>
<dbReference type="GO" id="GO:0016787">
    <property type="term" value="F:hydrolase activity"/>
    <property type="evidence" value="ECO:0007669"/>
    <property type="project" value="UniProtKB-KW"/>
</dbReference>
<keyword evidence="6" id="KW-0229">DNA integration</keyword>
<keyword evidence="7" id="KW-0695">RNA-directed DNA polymerase</keyword>
<keyword evidence="4" id="KW-0378">Hydrolase</keyword>
<evidence type="ECO:0000256" key="3">
    <source>
        <dbReference type="ARBA" id="ARBA00022759"/>
    </source>
</evidence>
<comment type="caution">
    <text evidence="10">The sequence shown here is derived from an EMBL/GenBank/DDBJ whole genome shotgun (WGS) entry which is preliminary data.</text>
</comment>
<reference evidence="11" key="1">
    <citation type="submission" date="2017-03" db="EMBL/GenBank/DDBJ databases">
        <title>Phytopthora megakarya and P. palmivora, two closely related causual agents of cacao black pod achieved similar genome size and gene model numbers by different mechanisms.</title>
        <authorList>
            <person name="Ali S."/>
            <person name="Shao J."/>
            <person name="Larry D.J."/>
            <person name="Kronmiller B."/>
            <person name="Shen D."/>
            <person name="Strem M.D."/>
            <person name="Melnick R.L."/>
            <person name="Guiltinan M.J."/>
            <person name="Tyler B.M."/>
            <person name="Meinhardt L.W."/>
            <person name="Bailey B.A."/>
        </authorList>
    </citation>
    <scope>NUCLEOTIDE SEQUENCE [LARGE SCALE GENOMIC DNA]</scope>
    <source>
        <strain evidence="11">zdho120</strain>
    </source>
</reference>
<dbReference type="PANTHER" id="PTHR42648">
    <property type="entry name" value="TRANSPOSASE, PUTATIVE-RELATED"/>
    <property type="match status" value="1"/>
</dbReference>
<name>A0A225X0H6_9STRA</name>
<evidence type="ECO:0000256" key="6">
    <source>
        <dbReference type="ARBA" id="ARBA00022908"/>
    </source>
</evidence>
<dbReference type="InterPro" id="IPR039537">
    <property type="entry name" value="Retrotran_Ty1/copia-like"/>
</dbReference>
<keyword evidence="3" id="KW-0255">Endonuclease</keyword>
<dbReference type="GO" id="GO:0003676">
    <property type="term" value="F:nucleic acid binding"/>
    <property type="evidence" value="ECO:0007669"/>
    <property type="project" value="InterPro"/>
</dbReference>